<reference evidence="5 6" key="1">
    <citation type="submission" date="2024-02" db="EMBL/GenBank/DDBJ databases">
        <authorList>
            <person name="Chen Y."/>
            <person name="Shah S."/>
            <person name="Dougan E. K."/>
            <person name="Thang M."/>
            <person name="Chan C."/>
        </authorList>
    </citation>
    <scope>NUCLEOTIDE SEQUENCE [LARGE SCALE GENOMIC DNA]</scope>
</reference>
<evidence type="ECO:0000313" key="5">
    <source>
        <dbReference type="EMBL" id="CAK9100268.1"/>
    </source>
</evidence>
<sequence length="1106" mass="122114">MDIKPADDSSVKVAMLTLDLIEPVLHRGEALKQFHSNLSRLTDHYICILRHGIFPGVPPEVIWLIACGCQRKHYLPRETLVEEDDLGDVADWLFAINSGKADVEKLSYNGEEAVPQLIGTLTEGAVLGDVCFLHGGVPRGATVRAQTEVDAIAIPPSVILDALALYPGITGSFMGRLREIVMQLQGSLPRPAQALKGMQIFSSCDLPFLRAVASVSERKVFFAGDACREEGVLDETLRVIEFGRCRVESRQGDGSIKRHGYCDVGTVLGERRFFNMPPKWPDASFRIATPLALLLFIPRQSFNGVLENYPSEQQRFRLVKESNKTDGGNAKREHDAASLSILQGCGPGFLAAIAGCIRTVTYKIGQTITVQGAVDSGSMYIIKGGSAEVYVNHRFVKEVHSGESFGELTILGFVKRRSAVVRAKESPSGSGDAVSSPVSVLEATHDFLQAEDCAAISEQVVEEEDFAQISTVSSKRPVAFLGATKNKIDSLFVHADYMGQGIGKALLWQTIVSLFDEFGEVYVDVNEQNEQAHRFYLSQGFKQEICIVLEMPRAAFIAALEDHPEEQEHFQKIGRQHGVVVASTQWPLFEGASQKLLSLINLYARKHITAKGHWSTFNGEQLPEHAAILVLRGEIRMVTPDKGELVFTEGTCFNEQLLFGLPPLDGRLHPQGNCEVQIMTADIFDRVVAECPHERDFIMQRIVNEIARKAEQHMGFGRGDPGGALVLSTVIQVAADDFADQLRRRIDARIYEPGAVITEAGQEGNCMFVLVDGEAENEGDGLCHGKALPLKVGSVFGESVLLGVARTYPNRTRALTRCIALALTQEVFHQVLEEFPSHVELYNHMAMQGHQTEVGASELNVQLGKSRAFSNVSKDFLMVVCERADEVYFGPGDDIFRRGEACKLGEALMYILLQGAAIVEGEYGDELGRLNSGDVVGEGGALGIAPIRGATVRAWRDSLVRAVRLHGSSVQRAVTAFPDEYESLQQIFQKRASANKEVERVRQKWLQEQVIPALNTCRIFQGFPEPIIRKIAEHLLQATYTCALVRVDQNLWEEGDRAMSRCAGSSKRGPSEPRWVESKRGRHGSSRWSWPFLLGWMMWMGKTPVV</sequence>
<name>A0ABP0RKU0_9DINO</name>
<feature type="compositionally biased region" description="Basic and acidic residues" evidence="2">
    <location>
        <begin position="1069"/>
        <end position="1079"/>
    </location>
</feature>
<dbReference type="CDD" id="cd04301">
    <property type="entry name" value="NAT_SF"/>
    <property type="match status" value="1"/>
</dbReference>
<dbReference type="Gene3D" id="3.40.630.30">
    <property type="match status" value="1"/>
</dbReference>
<keyword evidence="1" id="KW-0407">Ion channel</keyword>
<feature type="domain" description="Cyclic nucleotide-binding" evidence="3">
    <location>
        <begin position="87"/>
        <end position="154"/>
    </location>
</feature>
<feature type="domain" description="Cyclic nucleotide-binding" evidence="3">
    <location>
        <begin position="200"/>
        <end position="306"/>
    </location>
</feature>
<dbReference type="PANTHER" id="PTHR45638:SF11">
    <property type="entry name" value="CYCLIC NUCLEOTIDE-GATED CATION CHANNEL SUBUNIT A"/>
    <property type="match status" value="1"/>
</dbReference>
<evidence type="ECO:0000256" key="2">
    <source>
        <dbReference type="SAM" id="MobiDB-lite"/>
    </source>
</evidence>
<gene>
    <name evidence="5" type="ORF">CCMP2556_LOCUS47401</name>
</gene>
<dbReference type="InterPro" id="IPR014710">
    <property type="entry name" value="RmlC-like_jellyroll"/>
</dbReference>
<dbReference type="InterPro" id="IPR016181">
    <property type="entry name" value="Acyl_CoA_acyltransferase"/>
</dbReference>
<dbReference type="InterPro" id="IPR050866">
    <property type="entry name" value="CNG_cation_channel"/>
</dbReference>
<feature type="region of interest" description="Disordered" evidence="2">
    <location>
        <begin position="1062"/>
        <end position="1084"/>
    </location>
</feature>
<dbReference type="SMART" id="SM00100">
    <property type="entry name" value="cNMP"/>
    <property type="match status" value="5"/>
</dbReference>
<dbReference type="InterPro" id="IPR000182">
    <property type="entry name" value="GNAT_dom"/>
</dbReference>
<dbReference type="EMBL" id="CAXAMN010026040">
    <property type="protein sequence ID" value="CAK9100268.1"/>
    <property type="molecule type" value="Genomic_DNA"/>
</dbReference>
<dbReference type="Pfam" id="PF00027">
    <property type="entry name" value="cNMP_binding"/>
    <property type="match status" value="3"/>
</dbReference>
<keyword evidence="1" id="KW-0406">Ion transport</keyword>
<dbReference type="SUPFAM" id="SSF55729">
    <property type="entry name" value="Acyl-CoA N-acyltransferases (Nat)"/>
    <property type="match status" value="1"/>
</dbReference>
<keyword evidence="1" id="KW-0813">Transport</keyword>
<dbReference type="SUPFAM" id="SSF51206">
    <property type="entry name" value="cAMP-binding domain-like"/>
    <property type="match status" value="6"/>
</dbReference>
<evidence type="ECO:0000256" key="1">
    <source>
        <dbReference type="ARBA" id="ARBA00023286"/>
    </source>
</evidence>
<accession>A0ABP0RKU0</accession>
<proteinExistence type="predicted"/>
<organism evidence="5 6">
    <name type="scientific">Durusdinium trenchii</name>
    <dbReference type="NCBI Taxonomy" id="1381693"/>
    <lineage>
        <taxon>Eukaryota</taxon>
        <taxon>Sar</taxon>
        <taxon>Alveolata</taxon>
        <taxon>Dinophyceae</taxon>
        <taxon>Suessiales</taxon>
        <taxon>Symbiodiniaceae</taxon>
        <taxon>Durusdinium</taxon>
    </lineage>
</organism>
<dbReference type="Proteomes" id="UP001642484">
    <property type="component" value="Unassembled WGS sequence"/>
</dbReference>
<dbReference type="Gene3D" id="2.60.120.10">
    <property type="entry name" value="Jelly Rolls"/>
    <property type="match status" value="6"/>
</dbReference>
<keyword evidence="6" id="KW-1185">Reference proteome</keyword>
<evidence type="ECO:0000313" key="6">
    <source>
        <dbReference type="Proteomes" id="UP001642484"/>
    </source>
</evidence>
<feature type="domain" description="Cyclic nucleotide-binding" evidence="3">
    <location>
        <begin position="730"/>
        <end position="832"/>
    </location>
</feature>
<comment type="caution">
    <text evidence="5">The sequence shown here is derived from an EMBL/GenBank/DDBJ whole genome shotgun (WGS) entry which is preliminary data.</text>
</comment>
<dbReference type="PANTHER" id="PTHR45638">
    <property type="entry name" value="CYCLIC NUCLEOTIDE-GATED CATION CHANNEL SUBUNIT A"/>
    <property type="match status" value="1"/>
</dbReference>
<dbReference type="PROSITE" id="PS50042">
    <property type="entry name" value="CNMP_BINDING_3"/>
    <property type="match status" value="5"/>
</dbReference>
<evidence type="ECO:0000259" key="4">
    <source>
        <dbReference type="PROSITE" id="PS51186"/>
    </source>
</evidence>
<dbReference type="PROSITE" id="PS51186">
    <property type="entry name" value="GNAT"/>
    <property type="match status" value="1"/>
</dbReference>
<evidence type="ECO:0000259" key="3">
    <source>
        <dbReference type="PROSITE" id="PS50042"/>
    </source>
</evidence>
<feature type="domain" description="Cyclic nucleotide-binding" evidence="3">
    <location>
        <begin position="341"/>
        <end position="424"/>
    </location>
</feature>
<dbReference type="InterPro" id="IPR000595">
    <property type="entry name" value="cNMP-bd_dom"/>
</dbReference>
<dbReference type="InterPro" id="IPR018490">
    <property type="entry name" value="cNMP-bd_dom_sf"/>
</dbReference>
<dbReference type="CDD" id="cd00038">
    <property type="entry name" value="CAP_ED"/>
    <property type="match status" value="5"/>
</dbReference>
<feature type="domain" description="Cyclic nucleotide-binding" evidence="3">
    <location>
        <begin position="868"/>
        <end position="991"/>
    </location>
</feature>
<evidence type="ECO:0008006" key="7">
    <source>
        <dbReference type="Google" id="ProtNLM"/>
    </source>
</evidence>
<feature type="domain" description="N-acetyltransferase" evidence="4">
    <location>
        <begin position="419"/>
        <end position="563"/>
    </location>
</feature>
<protein>
    <recommendedName>
        <fullName evidence="7">cGMP-dependent protein kinase</fullName>
    </recommendedName>
</protein>
<dbReference type="Pfam" id="PF00583">
    <property type="entry name" value="Acetyltransf_1"/>
    <property type="match status" value="1"/>
</dbReference>
<keyword evidence="1" id="KW-1071">Ligand-gated ion channel</keyword>